<name>A0A7J7KXK8_9MAGN</name>
<keyword evidence="2" id="KW-1185">Reference proteome</keyword>
<comment type="caution">
    <text evidence="1">The sequence shown here is derived from an EMBL/GenBank/DDBJ whole genome shotgun (WGS) entry which is preliminary data.</text>
</comment>
<reference evidence="1 2" key="1">
    <citation type="journal article" date="2020" name="IScience">
        <title>Genome Sequencing of the Endangered Kingdonia uniflora (Circaeasteraceae, Ranunculales) Reveals Potential Mechanisms of Evolutionary Specialization.</title>
        <authorList>
            <person name="Sun Y."/>
            <person name="Deng T."/>
            <person name="Zhang A."/>
            <person name="Moore M.J."/>
            <person name="Landis J.B."/>
            <person name="Lin N."/>
            <person name="Zhang H."/>
            <person name="Zhang X."/>
            <person name="Huang J."/>
            <person name="Zhang X."/>
            <person name="Sun H."/>
            <person name="Wang H."/>
        </authorList>
    </citation>
    <scope>NUCLEOTIDE SEQUENCE [LARGE SCALE GENOMIC DNA]</scope>
    <source>
        <strain evidence="1">TB1705</strain>
        <tissue evidence="1">Leaf</tissue>
    </source>
</reference>
<accession>A0A7J7KXK8</accession>
<dbReference type="AlphaFoldDB" id="A0A7J7KXK8"/>
<proteinExistence type="predicted"/>
<dbReference type="EMBL" id="JACGCM010002813">
    <property type="protein sequence ID" value="KAF6135110.1"/>
    <property type="molecule type" value="Genomic_DNA"/>
</dbReference>
<dbReference type="Proteomes" id="UP000541444">
    <property type="component" value="Unassembled WGS sequence"/>
</dbReference>
<organism evidence="1 2">
    <name type="scientific">Kingdonia uniflora</name>
    <dbReference type="NCBI Taxonomy" id="39325"/>
    <lineage>
        <taxon>Eukaryota</taxon>
        <taxon>Viridiplantae</taxon>
        <taxon>Streptophyta</taxon>
        <taxon>Embryophyta</taxon>
        <taxon>Tracheophyta</taxon>
        <taxon>Spermatophyta</taxon>
        <taxon>Magnoliopsida</taxon>
        <taxon>Ranunculales</taxon>
        <taxon>Circaeasteraceae</taxon>
        <taxon>Kingdonia</taxon>
    </lineage>
</organism>
<evidence type="ECO:0000313" key="2">
    <source>
        <dbReference type="Proteomes" id="UP000541444"/>
    </source>
</evidence>
<evidence type="ECO:0000313" key="1">
    <source>
        <dbReference type="EMBL" id="KAF6135110.1"/>
    </source>
</evidence>
<gene>
    <name evidence="1" type="ORF">GIB67_040421</name>
</gene>
<sequence>MEKCNTWGRRTLKRISVMRQIYLVGMNYKFEEVHRGRKWAILYFGGVSDNPKFLQWSKETIINVELSSFGI</sequence>
<protein>
    <submittedName>
        <fullName evidence="1">Uncharacterized protein</fullName>
    </submittedName>
</protein>